<evidence type="ECO:0000313" key="6">
    <source>
        <dbReference type="EMBL" id="MED6137431.1"/>
    </source>
</evidence>
<dbReference type="PANTHER" id="PTHR43322">
    <property type="entry name" value="1-D-DEOXYXYLULOSE 5-PHOSPHATE SYNTHASE-RELATED"/>
    <property type="match status" value="1"/>
</dbReference>
<dbReference type="InterPro" id="IPR005477">
    <property type="entry name" value="Dxylulose-5-P_synthase"/>
</dbReference>
<evidence type="ECO:0000256" key="1">
    <source>
        <dbReference type="ARBA" id="ARBA00001946"/>
    </source>
</evidence>
<proteinExistence type="predicted"/>
<keyword evidence="7" id="KW-1185">Reference proteome</keyword>
<keyword evidence="3" id="KW-0808">Transferase</keyword>
<name>A0ABU6SLY4_9FABA</name>
<evidence type="ECO:0000313" key="7">
    <source>
        <dbReference type="Proteomes" id="UP001341840"/>
    </source>
</evidence>
<dbReference type="EMBL" id="JASCZI010061056">
    <property type="protein sequence ID" value="MED6137431.1"/>
    <property type="molecule type" value="Genomic_DNA"/>
</dbReference>
<evidence type="ECO:0000256" key="2">
    <source>
        <dbReference type="ARBA" id="ARBA00011738"/>
    </source>
</evidence>
<keyword evidence="5" id="KW-0786">Thiamine pyrophosphate</keyword>
<dbReference type="Pfam" id="PF13292">
    <property type="entry name" value="DXP_synthase_N"/>
    <property type="match status" value="1"/>
</dbReference>
<comment type="subunit">
    <text evidence="2">Homodimer.</text>
</comment>
<evidence type="ECO:0000256" key="4">
    <source>
        <dbReference type="ARBA" id="ARBA00022842"/>
    </source>
</evidence>
<dbReference type="InterPro" id="IPR029061">
    <property type="entry name" value="THDP-binding"/>
</dbReference>
<comment type="cofactor">
    <cofactor evidence="1">
        <name>Mg(2+)</name>
        <dbReference type="ChEBI" id="CHEBI:18420"/>
    </cofactor>
</comment>
<keyword evidence="4" id="KW-0460">Magnesium</keyword>
<comment type="caution">
    <text evidence="6">The sequence shown here is derived from an EMBL/GenBank/DDBJ whole genome shotgun (WGS) entry which is preliminary data.</text>
</comment>
<accession>A0ABU6SLY4</accession>
<evidence type="ECO:0008006" key="8">
    <source>
        <dbReference type="Google" id="ProtNLM"/>
    </source>
</evidence>
<evidence type="ECO:0000256" key="3">
    <source>
        <dbReference type="ARBA" id="ARBA00022679"/>
    </source>
</evidence>
<reference evidence="6 7" key="1">
    <citation type="journal article" date="2023" name="Plants (Basel)">
        <title>Bridging the Gap: Combining Genomics and Transcriptomics Approaches to Understand Stylosanthes scabra, an Orphan Legume from the Brazilian Caatinga.</title>
        <authorList>
            <person name="Ferreira-Neto J.R.C."/>
            <person name="da Silva M.D."/>
            <person name="Binneck E."/>
            <person name="de Melo N.F."/>
            <person name="da Silva R.H."/>
            <person name="de Melo A.L.T.M."/>
            <person name="Pandolfi V."/>
            <person name="Bustamante F.O."/>
            <person name="Brasileiro-Vidal A.C."/>
            <person name="Benko-Iseppon A.M."/>
        </authorList>
    </citation>
    <scope>NUCLEOTIDE SEQUENCE [LARGE SCALE GENOMIC DNA]</scope>
    <source>
        <tissue evidence="6">Leaves</tissue>
    </source>
</reference>
<protein>
    <recommendedName>
        <fullName evidence="8">Transketolase signature 1 domain-containing protein</fullName>
    </recommendedName>
</protein>
<organism evidence="6 7">
    <name type="scientific">Stylosanthes scabra</name>
    <dbReference type="NCBI Taxonomy" id="79078"/>
    <lineage>
        <taxon>Eukaryota</taxon>
        <taxon>Viridiplantae</taxon>
        <taxon>Streptophyta</taxon>
        <taxon>Embryophyta</taxon>
        <taxon>Tracheophyta</taxon>
        <taxon>Spermatophyta</taxon>
        <taxon>Magnoliopsida</taxon>
        <taxon>eudicotyledons</taxon>
        <taxon>Gunneridae</taxon>
        <taxon>Pentapetalae</taxon>
        <taxon>rosids</taxon>
        <taxon>fabids</taxon>
        <taxon>Fabales</taxon>
        <taxon>Fabaceae</taxon>
        <taxon>Papilionoideae</taxon>
        <taxon>50 kb inversion clade</taxon>
        <taxon>dalbergioids sensu lato</taxon>
        <taxon>Dalbergieae</taxon>
        <taxon>Pterocarpus clade</taxon>
        <taxon>Stylosanthes</taxon>
    </lineage>
</organism>
<dbReference type="SUPFAM" id="SSF52518">
    <property type="entry name" value="Thiamin diphosphate-binding fold (THDP-binding)"/>
    <property type="match status" value="1"/>
</dbReference>
<dbReference type="PANTHER" id="PTHR43322:SF4">
    <property type="entry name" value="1-DEOXY-D-XYLULOSE-5-PHOSPHATE SYNTHASE 2, CHLOROPLASTIC-RELATED"/>
    <property type="match status" value="1"/>
</dbReference>
<gene>
    <name evidence="6" type="ORF">PIB30_064957</name>
</gene>
<dbReference type="Gene3D" id="3.40.50.970">
    <property type="match status" value="1"/>
</dbReference>
<evidence type="ECO:0000256" key="5">
    <source>
        <dbReference type="ARBA" id="ARBA00023052"/>
    </source>
</evidence>
<sequence length="246" mass="26672">MNKKNPLNLMKNLQILNGSLKTDFWRLGIELGAQALTLAKADADLISPNFDLLSVRASASSSSSGNKERSIIRKEKDGVSKINYADEKPPTPLLDTINNQIHTKNLSKQDLEQLAAKLRADIPAGSFGIGHQGLQAFPKGTRAFMRLLGQHTVPQVYLRVLAWQLEGICWDLGKNNSVISVIRDGAMTAGQAYEAMNNAGFLDANLIVILSNNRQVSLPTATMDGPATPVGSLSSALSKFKQAWNC</sequence>
<dbReference type="Proteomes" id="UP001341840">
    <property type="component" value="Unassembled WGS sequence"/>
</dbReference>